<evidence type="ECO:0000313" key="1">
    <source>
        <dbReference type="EMBL" id="EYU21209.1"/>
    </source>
</evidence>
<reference evidence="1 2" key="1">
    <citation type="journal article" date="2013" name="Proc. Natl. Acad. Sci. U.S.A.">
        <title>Fine-scale variation in meiotic recombination in Mimulus inferred from population shotgun sequencing.</title>
        <authorList>
            <person name="Hellsten U."/>
            <person name="Wright K.M."/>
            <person name="Jenkins J."/>
            <person name="Shu S."/>
            <person name="Yuan Y."/>
            <person name="Wessler S.R."/>
            <person name="Schmutz J."/>
            <person name="Willis J.H."/>
            <person name="Rokhsar D.S."/>
        </authorList>
    </citation>
    <scope>NUCLEOTIDE SEQUENCE [LARGE SCALE GENOMIC DNA]</scope>
    <source>
        <strain evidence="2">cv. DUN x IM62</strain>
    </source>
</reference>
<dbReference type="eggNOG" id="ENOG502S181">
    <property type="taxonomic scope" value="Eukaryota"/>
</dbReference>
<dbReference type="PANTHER" id="PTHR33972:SF2">
    <property type="entry name" value="OS04G0606700 PROTEIN"/>
    <property type="match status" value="1"/>
</dbReference>
<protein>
    <submittedName>
        <fullName evidence="1">Uncharacterized protein</fullName>
    </submittedName>
</protein>
<dbReference type="OrthoDB" id="1095098at2759"/>
<dbReference type="PhylomeDB" id="A0A022Q095"/>
<organism evidence="1 2">
    <name type="scientific">Erythranthe guttata</name>
    <name type="common">Yellow monkey flower</name>
    <name type="synonym">Mimulus guttatus</name>
    <dbReference type="NCBI Taxonomy" id="4155"/>
    <lineage>
        <taxon>Eukaryota</taxon>
        <taxon>Viridiplantae</taxon>
        <taxon>Streptophyta</taxon>
        <taxon>Embryophyta</taxon>
        <taxon>Tracheophyta</taxon>
        <taxon>Spermatophyta</taxon>
        <taxon>Magnoliopsida</taxon>
        <taxon>eudicotyledons</taxon>
        <taxon>Gunneridae</taxon>
        <taxon>Pentapetalae</taxon>
        <taxon>asterids</taxon>
        <taxon>lamiids</taxon>
        <taxon>Lamiales</taxon>
        <taxon>Phrymaceae</taxon>
        <taxon>Erythranthe</taxon>
    </lineage>
</organism>
<dbReference type="KEGG" id="egt:105975636"/>
<dbReference type="EMBL" id="KI632223">
    <property type="protein sequence ID" value="EYU21209.1"/>
    <property type="molecule type" value="Genomic_DNA"/>
</dbReference>
<name>A0A022Q095_ERYGU</name>
<dbReference type="Proteomes" id="UP000030748">
    <property type="component" value="Unassembled WGS sequence"/>
</dbReference>
<evidence type="ECO:0000313" key="2">
    <source>
        <dbReference type="Proteomes" id="UP000030748"/>
    </source>
</evidence>
<proteinExistence type="predicted"/>
<dbReference type="STRING" id="4155.A0A022Q095"/>
<dbReference type="OMA" id="IIVIRSK"/>
<dbReference type="PANTHER" id="PTHR33972">
    <property type="entry name" value="EXPRESSED PROTEIN"/>
    <property type="match status" value="1"/>
</dbReference>
<accession>A0A022Q095</accession>
<dbReference type="AlphaFoldDB" id="A0A022Q095"/>
<gene>
    <name evidence="1" type="ORF">MIMGU_mgv1a015937mg</name>
</gene>
<keyword evidence="2" id="KW-1185">Reference proteome</keyword>
<sequence>MAYSFAKTLIRFSAAKQTATRRLSSSSSFIELTASEAEAKMVDKIEDAIHGIIVIRSKPDWLPFVPGSSYWAPPRRVSYGVAEVVNKIANALTEEEYLSLTSLQGWPSSAYYIHDGACSQMDYAGSKISSANISVHEEEE</sequence>